<organism evidence="1 2">
    <name type="scientific">Sporothrix curviconia</name>
    <dbReference type="NCBI Taxonomy" id="1260050"/>
    <lineage>
        <taxon>Eukaryota</taxon>
        <taxon>Fungi</taxon>
        <taxon>Dikarya</taxon>
        <taxon>Ascomycota</taxon>
        <taxon>Pezizomycotina</taxon>
        <taxon>Sordariomycetes</taxon>
        <taxon>Sordariomycetidae</taxon>
        <taxon>Ophiostomatales</taxon>
        <taxon>Ophiostomataceae</taxon>
        <taxon>Sporothrix</taxon>
    </lineage>
</organism>
<dbReference type="EMBL" id="CAWUHB010000068">
    <property type="protein sequence ID" value="CAK7232774.1"/>
    <property type="molecule type" value="Genomic_DNA"/>
</dbReference>
<evidence type="ECO:0000313" key="2">
    <source>
        <dbReference type="Proteomes" id="UP001642405"/>
    </source>
</evidence>
<accession>A0ABP0CL28</accession>
<proteinExistence type="predicted"/>
<sequence length="158" mass="17677">MADTTDTELPTMTPQEVFAERANVGFRVDEKISPEDALKEAQLLRAKRLAEADRAMQQDIERRVRLLREKLDALPADDTSLSTVRQRRNINFLLAYYAEGGKPPSLSAGDFNIQDGAFITVDPLNYKLFDPDNPILCEIAYGHHQYSGHVTATVGDVL</sequence>
<reference evidence="1 2" key="1">
    <citation type="submission" date="2024-01" db="EMBL/GenBank/DDBJ databases">
        <authorList>
            <person name="Allen C."/>
            <person name="Tagirdzhanova G."/>
        </authorList>
    </citation>
    <scope>NUCLEOTIDE SEQUENCE [LARGE SCALE GENOMIC DNA]</scope>
</reference>
<dbReference type="Proteomes" id="UP001642405">
    <property type="component" value="Unassembled WGS sequence"/>
</dbReference>
<name>A0ABP0CL28_9PEZI</name>
<evidence type="ECO:0000313" key="1">
    <source>
        <dbReference type="EMBL" id="CAK7232774.1"/>
    </source>
</evidence>
<keyword evidence="2" id="KW-1185">Reference proteome</keyword>
<comment type="caution">
    <text evidence="1">The sequence shown here is derived from an EMBL/GenBank/DDBJ whole genome shotgun (WGS) entry which is preliminary data.</text>
</comment>
<protein>
    <recommendedName>
        <fullName evidence="3">Kinetochore protein Spc24</fullName>
    </recommendedName>
</protein>
<evidence type="ECO:0008006" key="3">
    <source>
        <dbReference type="Google" id="ProtNLM"/>
    </source>
</evidence>
<gene>
    <name evidence="1" type="ORF">SCUCBS95973_008370</name>
</gene>